<gene>
    <name evidence="1" type="ORF">CRYO30217_00203</name>
</gene>
<dbReference type="AlphaFoldDB" id="A0A916NEQ8"/>
<keyword evidence="2" id="KW-1185">Reference proteome</keyword>
<reference evidence="1" key="1">
    <citation type="submission" date="2021-04" db="EMBL/GenBank/DDBJ databases">
        <authorList>
            <person name="Rodrigo-Torres L."/>
            <person name="Arahal R. D."/>
            <person name="Lucena T."/>
        </authorList>
    </citation>
    <scope>NUCLEOTIDE SEQUENCE</scope>
    <source>
        <strain evidence="1">AS29M-1</strain>
    </source>
</reference>
<dbReference type="RefSeq" id="WP_258540444.1">
    <property type="nucleotide sequence ID" value="NZ_OU015584.1"/>
</dbReference>
<name>A0A916NEQ8_9FLAO</name>
<evidence type="ECO:0000313" key="2">
    <source>
        <dbReference type="Proteomes" id="UP000683507"/>
    </source>
</evidence>
<proteinExistence type="predicted"/>
<protein>
    <submittedName>
        <fullName evidence="1">Uncharacterized protein</fullName>
    </submittedName>
</protein>
<evidence type="ECO:0000313" key="1">
    <source>
        <dbReference type="EMBL" id="CAG5076796.1"/>
    </source>
</evidence>
<sequence>MKRRDLIKDQIEQLGKVLTKMLDTFFSLKSKGQIGTASEHTTQTLKEELNIDIDVFLQLPEGELQAFFEARNFTNDHLNDLAKLFLEYAKVELAADKKTKAKRWLEQTKFMLQLNMSNEHSFSLSEEPNWQGISFDHDQSALIKDVEALLNSHGM</sequence>
<dbReference type="Proteomes" id="UP000683507">
    <property type="component" value="Chromosome"/>
</dbReference>
<dbReference type="EMBL" id="OU015584">
    <property type="protein sequence ID" value="CAG5076796.1"/>
    <property type="molecule type" value="Genomic_DNA"/>
</dbReference>
<dbReference type="KEGG" id="ptan:CRYO30217_00203"/>
<accession>A0A916NEQ8</accession>
<organism evidence="1 2">
    <name type="scientific">Parvicella tangerina</name>
    <dbReference type="NCBI Taxonomy" id="2829795"/>
    <lineage>
        <taxon>Bacteria</taxon>
        <taxon>Pseudomonadati</taxon>
        <taxon>Bacteroidota</taxon>
        <taxon>Flavobacteriia</taxon>
        <taxon>Flavobacteriales</taxon>
        <taxon>Parvicellaceae</taxon>
        <taxon>Parvicella</taxon>
    </lineage>
</organism>